<dbReference type="GO" id="GO:0003676">
    <property type="term" value="F:nucleic acid binding"/>
    <property type="evidence" value="ECO:0007669"/>
    <property type="project" value="InterPro"/>
</dbReference>
<dbReference type="InterPro" id="IPR036397">
    <property type="entry name" value="RNaseH_sf"/>
</dbReference>
<feature type="domain" description="Tc1-like transposase DDE" evidence="1">
    <location>
        <begin position="27"/>
        <end position="75"/>
    </location>
</feature>
<name>A0A9W4T662_9GLOM</name>
<keyword evidence="3" id="KW-1185">Reference proteome</keyword>
<dbReference type="Proteomes" id="UP001153678">
    <property type="component" value="Unassembled WGS sequence"/>
</dbReference>
<reference evidence="2" key="1">
    <citation type="submission" date="2022-08" db="EMBL/GenBank/DDBJ databases">
        <authorList>
            <person name="Kallberg Y."/>
            <person name="Tangrot J."/>
            <person name="Rosling A."/>
        </authorList>
    </citation>
    <scope>NUCLEOTIDE SEQUENCE</scope>
    <source>
        <strain evidence="2">Wild A</strain>
    </source>
</reference>
<organism evidence="2 3">
    <name type="scientific">Funneliformis geosporum</name>
    <dbReference type="NCBI Taxonomy" id="1117311"/>
    <lineage>
        <taxon>Eukaryota</taxon>
        <taxon>Fungi</taxon>
        <taxon>Fungi incertae sedis</taxon>
        <taxon>Mucoromycota</taxon>
        <taxon>Glomeromycotina</taxon>
        <taxon>Glomeromycetes</taxon>
        <taxon>Glomerales</taxon>
        <taxon>Glomeraceae</taxon>
        <taxon>Funneliformis</taxon>
    </lineage>
</organism>
<accession>A0A9W4T662</accession>
<proteinExistence type="predicted"/>
<evidence type="ECO:0000313" key="2">
    <source>
        <dbReference type="EMBL" id="CAI2194404.1"/>
    </source>
</evidence>
<dbReference type="InterPro" id="IPR038717">
    <property type="entry name" value="Tc1-like_DDE_dom"/>
</dbReference>
<dbReference type="OrthoDB" id="2266637at2759"/>
<gene>
    <name evidence="2" type="ORF">FWILDA_LOCUS16560</name>
</gene>
<comment type="caution">
    <text evidence="2">The sequence shown here is derived from an EMBL/GenBank/DDBJ whole genome shotgun (WGS) entry which is preliminary data.</text>
</comment>
<protein>
    <submittedName>
        <fullName evidence="2">6282_t:CDS:1</fullName>
    </submittedName>
</protein>
<dbReference type="Pfam" id="PF13358">
    <property type="entry name" value="DDE_3"/>
    <property type="match status" value="1"/>
</dbReference>
<dbReference type="EMBL" id="CAMKVN010010848">
    <property type="protein sequence ID" value="CAI2194404.1"/>
    <property type="molecule type" value="Genomic_DNA"/>
</dbReference>
<evidence type="ECO:0000313" key="3">
    <source>
        <dbReference type="Proteomes" id="UP001153678"/>
    </source>
</evidence>
<dbReference type="AlphaFoldDB" id="A0A9W4T662"/>
<dbReference type="Gene3D" id="3.30.420.10">
    <property type="entry name" value="Ribonuclease H-like superfamily/Ribonuclease H"/>
    <property type="match status" value="1"/>
</dbReference>
<evidence type="ECO:0000259" key="1">
    <source>
        <dbReference type="Pfam" id="PF13358"/>
    </source>
</evidence>
<sequence>MSIYVIYFSNLAIHPSLKEDEGESLCWDTIEGASKGIKVIFLPSYTPELNPIEKINHIIKDHVRKEKVKNKEKLRSVIKEKVKFFQKEDLNTYLDNSVNECLMKLNSTAQFEGNTLIWKLIKMTTTEHSNQGMQTLKIYQEHLYYKECGSLEEKKKVLWDIFVKLEKASLGCGELDLPFFGEILLKKCEEITPILAPNNIILKELKERAEKIKKCEPDPDYNIYLAKHICKKLIQEAN</sequence>